<accession>A0ABU9ASG6</accession>
<evidence type="ECO:0000256" key="5">
    <source>
        <dbReference type="ARBA" id="ARBA00022801"/>
    </source>
</evidence>
<feature type="binding site" evidence="6">
    <location>
        <position position="125"/>
    </location>
    <ligand>
        <name>a divalent metal cation</name>
        <dbReference type="ChEBI" id="CHEBI:60240"/>
        <label>2</label>
        <note>catalytic</note>
    </ligand>
</feature>
<comment type="subunit">
    <text evidence="6">Monomer.</text>
</comment>
<dbReference type="CDD" id="cd01086">
    <property type="entry name" value="MetAP1"/>
    <property type="match status" value="1"/>
</dbReference>
<feature type="binding site" evidence="6">
    <location>
        <position position="97"/>
    </location>
    <ligand>
        <name>substrate</name>
    </ligand>
</feature>
<keyword evidence="2 6" id="KW-0031">Aminopeptidase</keyword>
<dbReference type="InterPro" id="IPR002467">
    <property type="entry name" value="Pept_M24A_MAP1"/>
</dbReference>
<evidence type="ECO:0000256" key="6">
    <source>
        <dbReference type="HAMAP-Rule" id="MF_01974"/>
    </source>
</evidence>
<feature type="binding site" evidence="6">
    <location>
        <position position="114"/>
    </location>
    <ligand>
        <name>a divalent metal cation</name>
        <dbReference type="ChEBI" id="CHEBI:60240"/>
        <label>1</label>
    </ligand>
</feature>
<dbReference type="SUPFAM" id="SSF55920">
    <property type="entry name" value="Creatinase/aminopeptidase"/>
    <property type="match status" value="1"/>
</dbReference>
<dbReference type="GO" id="GO:0004239">
    <property type="term" value="F:initiator methionyl aminopeptidase activity"/>
    <property type="evidence" value="ECO:0007669"/>
    <property type="project" value="UniProtKB-EC"/>
</dbReference>
<dbReference type="NCBIfam" id="TIGR00500">
    <property type="entry name" value="met_pdase_I"/>
    <property type="match status" value="1"/>
</dbReference>
<dbReference type="InterPro" id="IPR036005">
    <property type="entry name" value="Creatinase/aminopeptidase-like"/>
</dbReference>
<evidence type="ECO:0000256" key="4">
    <source>
        <dbReference type="ARBA" id="ARBA00022723"/>
    </source>
</evidence>
<dbReference type="Gene3D" id="3.90.230.10">
    <property type="entry name" value="Creatinase/methionine aminopeptidase superfamily"/>
    <property type="match status" value="1"/>
</dbReference>
<dbReference type="PANTHER" id="PTHR43330:SF27">
    <property type="entry name" value="METHIONINE AMINOPEPTIDASE"/>
    <property type="match status" value="1"/>
</dbReference>
<comment type="caution">
    <text evidence="9">The sequence shown here is derived from an EMBL/GenBank/DDBJ whole genome shotgun (WGS) entry which is preliminary data.</text>
</comment>
<feature type="domain" description="Peptidase M24" evidence="8">
    <location>
        <begin position="32"/>
        <end position="259"/>
    </location>
</feature>
<comment type="function">
    <text evidence="1 6">Removes the N-terminal methionine from nascent proteins. The N-terminal methionine is often cleaved when the second residue in the primary sequence is small and uncharged (Met-Ala-, Cys, Gly, Pro, Ser, Thr, or Val). Requires deformylation of the N(alpha)-formylated initiator methionine before it can be hydrolyzed.</text>
</comment>
<dbReference type="Pfam" id="PF00557">
    <property type="entry name" value="Peptidase_M24"/>
    <property type="match status" value="1"/>
</dbReference>
<keyword evidence="4 6" id="KW-0479">Metal-binding</keyword>
<dbReference type="PROSITE" id="PS00680">
    <property type="entry name" value="MAP_1"/>
    <property type="match status" value="1"/>
</dbReference>
<comment type="catalytic activity">
    <reaction evidence="6 7">
        <text>Release of N-terminal amino acids, preferentially methionine, from peptides and arylamides.</text>
        <dbReference type="EC" id="3.4.11.18"/>
    </reaction>
</comment>
<feature type="binding site" evidence="6">
    <location>
        <position position="252"/>
    </location>
    <ligand>
        <name>a divalent metal cation</name>
        <dbReference type="ChEBI" id="CHEBI:60240"/>
        <label>1</label>
    </ligand>
</feature>
<dbReference type="Proteomes" id="UP001371305">
    <property type="component" value="Unassembled WGS sequence"/>
</dbReference>
<feature type="binding site" evidence="6">
    <location>
        <position position="252"/>
    </location>
    <ligand>
        <name>a divalent metal cation</name>
        <dbReference type="ChEBI" id="CHEBI:60240"/>
        <label>2</label>
        <note>catalytic</note>
    </ligand>
</feature>
<keyword evidence="5 6" id="KW-0378">Hydrolase</keyword>
<protein>
    <recommendedName>
        <fullName evidence="6 7">Methionine aminopeptidase</fullName>
        <shortName evidence="6">MAP</shortName>
        <shortName evidence="6">MetAP</shortName>
        <ecNumber evidence="6 7">3.4.11.18</ecNumber>
    </recommendedName>
    <alternativeName>
        <fullName evidence="6">Peptidase M</fullName>
    </alternativeName>
</protein>
<feature type="binding site" evidence="6">
    <location>
        <position position="195"/>
    </location>
    <ligand>
        <name>substrate</name>
    </ligand>
</feature>
<feature type="binding site" evidence="6">
    <location>
        <position position="221"/>
    </location>
    <ligand>
        <name>a divalent metal cation</name>
        <dbReference type="ChEBI" id="CHEBI:60240"/>
        <label>2</label>
        <note>catalytic</note>
    </ligand>
</feature>
<sequence length="275" mass="30061">MWRSAWSSASDPSKLMARRHKIRIKSPHEIGRMRIAGQTASEILMELVKAVEPGRTTLEIDKLAGELMRQRDCKSAALGYRGYSGQICISVNEEVVHGIGGPRKIQPGDCVTIDVAIVKGGWFSDNAITVAVGEVTEETRRLLVATEESLFVAISHARAGKRLADLCGSVEDYVKPLGFTVVREFVGHGVGRDLHEEPQVPNYRPQGKSPILEPGMTLAIEPMVNAGTHSVRILDDGWTVVTADGKPSAHFEHTVLITEGEPELLTWRERGVPGL</sequence>
<evidence type="ECO:0000256" key="7">
    <source>
        <dbReference type="RuleBase" id="RU003653"/>
    </source>
</evidence>
<dbReference type="InterPro" id="IPR000994">
    <property type="entry name" value="Pept_M24"/>
</dbReference>
<dbReference type="EC" id="3.4.11.18" evidence="6 7"/>
<evidence type="ECO:0000313" key="10">
    <source>
        <dbReference type="Proteomes" id="UP001371305"/>
    </source>
</evidence>
<evidence type="ECO:0000256" key="1">
    <source>
        <dbReference type="ARBA" id="ARBA00002521"/>
    </source>
</evidence>
<keyword evidence="3 6" id="KW-0645">Protease</keyword>
<evidence type="ECO:0000313" key="9">
    <source>
        <dbReference type="EMBL" id="MEK7950667.1"/>
    </source>
</evidence>
<comment type="similarity">
    <text evidence="6">Belongs to the peptidase M24A family. Methionine aminopeptidase type 1 subfamily.</text>
</comment>
<feature type="binding site" evidence="6">
    <location>
        <position position="125"/>
    </location>
    <ligand>
        <name>a divalent metal cation</name>
        <dbReference type="ChEBI" id="CHEBI:60240"/>
        <label>1</label>
    </ligand>
</feature>
<dbReference type="PRINTS" id="PR00599">
    <property type="entry name" value="MAPEPTIDASE"/>
</dbReference>
<proteinExistence type="inferred from homology"/>
<reference evidence="9 10" key="1">
    <citation type="submission" date="2024-04" db="EMBL/GenBank/DDBJ databases">
        <title>Luteolibacter sp. isolated from soil.</title>
        <authorList>
            <person name="An J."/>
        </authorList>
    </citation>
    <scope>NUCLEOTIDE SEQUENCE [LARGE SCALE GENOMIC DNA]</scope>
    <source>
        <strain evidence="9 10">Y139</strain>
    </source>
</reference>
<dbReference type="PANTHER" id="PTHR43330">
    <property type="entry name" value="METHIONINE AMINOPEPTIDASE"/>
    <property type="match status" value="1"/>
</dbReference>
<dbReference type="HAMAP" id="MF_01974">
    <property type="entry name" value="MetAP_1"/>
    <property type="match status" value="1"/>
</dbReference>
<evidence type="ECO:0000256" key="2">
    <source>
        <dbReference type="ARBA" id="ARBA00022438"/>
    </source>
</evidence>
<keyword evidence="10" id="KW-1185">Reference proteome</keyword>
<feature type="binding site" evidence="6">
    <location>
        <position position="188"/>
    </location>
    <ligand>
        <name>a divalent metal cation</name>
        <dbReference type="ChEBI" id="CHEBI:60240"/>
        <label>2</label>
        <note>catalytic</note>
    </ligand>
</feature>
<evidence type="ECO:0000256" key="3">
    <source>
        <dbReference type="ARBA" id="ARBA00022670"/>
    </source>
</evidence>
<evidence type="ECO:0000259" key="8">
    <source>
        <dbReference type="Pfam" id="PF00557"/>
    </source>
</evidence>
<dbReference type="InterPro" id="IPR001714">
    <property type="entry name" value="Pept_M24_MAP"/>
</dbReference>
<comment type="cofactor">
    <cofactor evidence="6">
        <name>Co(2+)</name>
        <dbReference type="ChEBI" id="CHEBI:48828"/>
    </cofactor>
    <cofactor evidence="6">
        <name>Zn(2+)</name>
        <dbReference type="ChEBI" id="CHEBI:29105"/>
    </cofactor>
    <cofactor evidence="6">
        <name>Mn(2+)</name>
        <dbReference type="ChEBI" id="CHEBI:29035"/>
    </cofactor>
    <cofactor evidence="6">
        <name>Fe(2+)</name>
        <dbReference type="ChEBI" id="CHEBI:29033"/>
    </cofactor>
    <text evidence="6">Binds 2 divalent metal cations per subunit. Has a high-affinity and a low affinity metal-binding site. The true nature of the physiological cofactor is under debate. The enzyme is active with cobalt, zinc, manganese or divalent iron ions. Most likely, methionine aminopeptidases function as mononuclear Fe(2+)-metalloproteases under physiological conditions, and the catalytically relevant metal-binding site has been assigned to the histidine-containing high-affinity site.</text>
</comment>
<name>A0ABU9ASG6_9BACT</name>
<dbReference type="EMBL" id="JBBUKT010000003">
    <property type="protein sequence ID" value="MEK7950667.1"/>
    <property type="molecule type" value="Genomic_DNA"/>
</dbReference>
<gene>
    <name evidence="6 9" type="primary">map</name>
    <name evidence="9" type="ORF">WKV53_09175</name>
</gene>
<organism evidence="9 10">
    <name type="scientific">Luteolibacter soli</name>
    <dbReference type="NCBI Taxonomy" id="3135280"/>
    <lineage>
        <taxon>Bacteria</taxon>
        <taxon>Pseudomonadati</taxon>
        <taxon>Verrucomicrobiota</taxon>
        <taxon>Verrucomicrobiia</taxon>
        <taxon>Verrucomicrobiales</taxon>
        <taxon>Verrucomicrobiaceae</taxon>
        <taxon>Luteolibacter</taxon>
    </lineage>
</organism>